<accession>A0A0G1RLU4</accession>
<gene>
    <name evidence="1" type="ORF">UX31_C0010G0031</name>
</gene>
<comment type="caution">
    <text evidence="1">The sequence shown here is derived from an EMBL/GenBank/DDBJ whole genome shotgun (WGS) entry which is preliminary data.</text>
</comment>
<proteinExistence type="predicted"/>
<reference evidence="1 2" key="1">
    <citation type="journal article" date="2015" name="Nature">
        <title>rRNA introns, odd ribosomes, and small enigmatic genomes across a large radiation of phyla.</title>
        <authorList>
            <person name="Brown C.T."/>
            <person name="Hug L.A."/>
            <person name="Thomas B.C."/>
            <person name="Sharon I."/>
            <person name="Castelle C.J."/>
            <person name="Singh A."/>
            <person name="Wilkins M.J."/>
            <person name="Williams K.H."/>
            <person name="Banfield J.F."/>
        </authorList>
    </citation>
    <scope>NUCLEOTIDE SEQUENCE [LARGE SCALE GENOMIC DNA]</scope>
</reference>
<dbReference type="Proteomes" id="UP000034107">
    <property type="component" value="Unassembled WGS sequence"/>
</dbReference>
<dbReference type="AlphaFoldDB" id="A0A0G1RLU4"/>
<dbReference type="EMBL" id="LCLS01000010">
    <property type="protein sequence ID" value="KKU21900.1"/>
    <property type="molecule type" value="Genomic_DNA"/>
</dbReference>
<evidence type="ECO:0000313" key="1">
    <source>
        <dbReference type="EMBL" id="KKU21900.1"/>
    </source>
</evidence>
<organism evidence="1 2">
    <name type="scientific">Candidatus Nomurabacteria bacterium GW2011_GWA1_46_11</name>
    <dbReference type="NCBI Taxonomy" id="1618732"/>
    <lineage>
        <taxon>Bacteria</taxon>
        <taxon>Candidatus Nomuraibacteriota</taxon>
    </lineage>
</organism>
<name>A0A0G1RLU4_9BACT</name>
<sequence>MKVLDISPVTGGSDDIRRALVQCIEAINQRGWRNVGIPVRPQAVSNLCAVFDEHGYGTQPHSEEPGSLVTVEVWEKSRFLEVVPE</sequence>
<evidence type="ECO:0000313" key="2">
    <source>
        <dbReference type="Proteomes" id="UP000034107"/>
    </source>
</evidence>
<protein>
    <submittedName>
        <fullName evidence="1">Uncharacterized protein</fullName>
    </submittedName>
</protein>